<accession>A0ABT4LEF8</accession>
<dbReference type="InterPro" id="IPR001690">
    <property type="entry name" value="Autoind_synthase"/>
</dbReference>
<comment type="caution">
    <text evidence="7">The sequence shown here is derived from an EMBL/GenBank/DDBJ whole genome shotgun (WGS) entry which is preliminary data.</text>
</comment>
<sequence>MFFQIDPQQHSNFKSQINSMFALRYRVFCERLGWVPGENQMERDSYDDQSPTYLIKQEGDGTVSACVRLLPSMGANMLRDTFPALLSGRACPASQDIMESSRFSVDTALLRSRGEAELSRTTYELFLAMIEFGLSRGLSKIITVTDLRMERLVKRANWPYERLGEPQRQIDGQKEIKAVAIAGEISVDALLAVREKAEFWEPVLFQPVVSSVFPENYKIAS</sequence>
<dbReference type="Gene3D" id="3.40.630.30">
    <property type="match status" value="1"/>
</dbReference>
<dbReference type="RefSeq" id="WP_269421685.1">
    <property type="nucleotide sequence ID" value="NZ_JAPWGY010000001.1"/>
</dbReference>
<keyword evidence="4 5" id="KW-0071">Autoinducer synthesis</keyword>
<dbReference type="EC" id="2.3.1.184" evidence="6"/>
<keyword evidence="3 6" id="KW-0949">S-adenosyl-L-methionine</keyword>
<proteinExistence type="inferred from homology"/>
<keyword evidence="2 6" id="KW-0808">Transferase</keyword>
<dbReference type="Pfam" id="PF00765">
    <property type="entry name" value="Autoind_synth"/>
    <property type="match status" value="1"/>
</dbReference>
<organism evidence="7 8">
    <name type="scientific">Kiloniella laminariae</name>
    <dbReference type="NCBI Taxonomy" id="454162"/>
    <lineage>
        <taxon>Bacteria</taxon>
        <taxon>Pseudomonadati</taxon>
        <taxon>Pseudomonadota</taxon>
        <taxon>Alphaproteobacteria</taxon>
        <taxon>Rhodospirillales</taxon>
        <taxon>Kiloniellaceae</taxon>
        <taxon>Kiloniella</taxon>
    </lineage>
</organism>
<dbReference type="PANTHER" id="PTHR39322">
    <property type="entry name" value="ACYL-HOMOSERINE-LACTONE SYNTHASE"/>
    <property type="match status" value="1"/>
</dbReference>
<comment type="catalytic activity">
    <reaction evidence="6">
        <text>a fatty acyl-[ACP] + S-adenosyl-L-methionine = an N-acyl-L-homoserine lactone + S-methyl-5'-thioadenosine + holo-[ACP] + H(+)</text>
        <dbReference type="Rhea" id="RHEA:10096"/>
        <dbReference type="Rhea" id="RHEA-COMP:9685"/>
        <dbReference type="Rhea" id="RHEA-COMP:14125"/>
        <dbReference type="ChEBI" id="CHEBI:15378"/>
        <dbReference type="ChEBI" id="CHEBI:17509"/>
        <dbReference type="ChEBI" id="CHEBI:55474"/>
        <dbReference type="ChEBI" id="CHEBI:59789"/>
        <dbReference type="ChEBI" id="CHEBI:64479"/>
        <dbReference type="ChEBI" id="CHEBI:138651"/>
        <dbReference type="EC" id="2.3.1.184"/>
    </reaction>
</comment>
<keyword evidence="1 5" id="KW-0673">Quorum sensing</keyword>
<dbReference type="PROSITE" id="PS51187">
    <property type="entry name" value="AUTOINDUCER_SYNTH_2"/>
    <property type="match status" value="1"/>
</dbReference>
<evidence type="ECO:0000256" key="4">
    <source>
        <dbReference type="ARBA" id="ARBA00022929"/>
    </source>
</evidence>
<dbReference type="InterPro" id="IPR016181">
    <property type="entry name" value="Acyl_CoA_acyltransferase"/>
</dbReference>
<evidence type="ECO:0000256" key="6">
    <source>
        <dbReference type="RuleBase" id="RU361135"/>
    </source>
</evidence>
<evidence type="ECO:0000313" key="8">
    <source>
        <dbReference type="Proteomes" id="UP001069802"/>
    </source>
</evidence>
<dbReference type="PRINTS" id="PR01549">
    <property type="entry name" value="AUTOINDCRSYN"/>
</dbReference>
<keyword evidence="8" id="KW-1185">Reference proteome</keyword>
<gene>
    <name evidence="7" type="ORF">O4H49_01740</name>
</gene>
<evidence type="ECO:0000256" key="2">
    <source>
        <dbReference type="ARBA" id="ARBA00022679"/>
    </source>
</evidence>
<protein>
    <recommendedName>
        <fullName evidence="6">Acyl-homoserine-lactone synthase</fullName>
        <ecNumber evidence="6">2.3.1.184</ecNumber>
    </recommendedName>
    <alternativeName>
        <fullName evidence="6">Autoinducer synthesis protein</fullName>
    </alternativeName>
</protein>
<evidence type="ECO:0000256" key="5">
    <source>
        <dbReference type="PROSITE-ProRule" id="PRU00533"/>
    </source>
</evidence>
<comment type="similarity">
    <text evidence="5 6">Belongs to the autoinducer synthase family.</text>
</comment>
<dbReference type="Proteomes" id="UP001069802">
    <property type="component" value="Unassembled WGS sequence"/>
</dbReference>
<evidence type="ECO:0000256" key="3">
    <source>
        <dbReference type="ARBA" id="ARBA00022691"/>
    </source>
</evidence>
<dbReference type="PANTHER" id="PTHR39322:SF1">
    <property type="entry name" value="ISOVALERYL-HOMOSERINE LACTONE SYNTHASE"/>
    <property type="match status" value="1"/>
</dbReference>
<dbReference type="SUPFAM" id="SSF55729">
    <property type="entry name" value="Acyl-CoA N-acyltransferases (Nat)"/>
    <property type="match status" value="1"/>
</dbReference>
<dbReference type="GO" id="GO:0016746">
    <property type="term" value="F:acyltransferase activity"/>
    <property type="evidence" value="ECO:0007669"/>
    <property type="project" value="UniProtKB-KW"/>
</dbReference>
<name>A0ABT4LEF8_9PROT</name>
<reference evidence="7" key="1">
    <citation type="submission" date="2022-12" db="EMBL/GenBank/DDBJ databases">
        <title>Bacterial isolates from different developmental stages of Nematostella vectensis.</title>
        <authorList>
            <person name="Fraune S."/>
        </authorList>
    </citation>
    <scope>NUCLEOTIDE SEQUENCE</scope>
    <source>
        <strain evidence="7">G21630-S1</strain>
    </source>
</reference>
<dbReference type="EMBL" id="JAPWGY010000001">
    <property type="protein sequence ID" value="MCZ4279479.1"/>
    <property type="molecule type" value="Genomic_DNA"/>
</dbReference>
<evidence type="ECO:0000256" key="1">
    <source>
        <dbReference type="ARBA" id="ARBA00022654"/>
    </source>
</evidence>
<evidence type="ECO:0000313" key="7">
    <source>
        <dbReference type="EMBL" id="MCZ4279479.1"/>
    </source>
</evidence>
<keyword evidence="7" id="KW-0012">Acyltransferase</keyword>